<dbReference type="InterPro" id="IPR011041">
    <property type="entry name" value="Quinoprot_gluc/sorb_DH_b-prop"/>
</dbReference>
<dbReference type="InterPro" id="IPR012938">
    <property type="entry name" value="Glc/Sorbosone_DH"/>
</dbReference>
<dbReference type="RefSeq" id="WP_407329259.1">
    <property type="nucleotide sequence ID" value="NZ_CP136865.1"/>
</dbReference>
<dbReference type="SUPFAM" id="SSF50952">
    <property type="entry name" value="Soluble quinoprotein glucose dehydrogenase"/>
    <property type="match status" value="1"/>
</dbReference>
<reference evidence="3 4" key="1">
    <citation type="submission" date="2023-10" db="EMBL/GenBank/DDBJ databases">
        <title>Two novel species belonging to the OM43/NOR5 clade.</title>
        <authorList>
            <person name="Park M."/>
        </authorList>
    </citation>
    <scope>NUCLEOTIDE SEQUENCE [LARGE SCALE GENOMIC DNA]</scope>
    <source>
        <strain evidence="3 4">IMCC45268</strain>
    </source>
</reference>
<feature type="domain" description="Glucose/Sorbosone dehydrogenase" evidence="2">
    <location>
        <begin position="34"/>
        <end position="375"/>
    </location>
</feature>
<evidence type="ECO:0000259" key="2">
    <source>
        <dbReference type="Pfam" id="PF07995"/>
    </source>
</evidence>
<sequence length="380" mass="41460">MKLLINTALTVLALLLLSPAQAQLPFTVTEVSQFDEPWSVAELPDGQLLVTETKGNLIIVDDKGEQSRPVAGVPDIAYGGQGGLGDVVLHPDFAENGIVYLSYAEAGVGDTRGAAVARGVLDASGRRPSLSDVEVIWRQYPKLSGYGHYGHRMLFDDEGYLWVTSGDRQKFTTAQDMQSNSGKVLRLNEDGSVPDDNPFVDYYSENPRVGRGGVYPEIWSLGHRNVLGLALGLDGRLWEIEMGPAGGDELNLIERGANYGYPEVSNGDHYDGREMPDHDTRPGFNKPALWWTPVISPGDMLIYRGDTFVDWKGSALIAGLSSRAIVRVELGDDGSATEVERFDMGARIRSVQESADGSIWVLEDDYGDSNGRLLRLTPKS</sequence>
<dbReference type="EMBL" id="CP136865">
    <property type="protein sequence ID" value="WOJ98079.1"/>
    <property type="molecule type" value="Genomic_DNA"/>
</dbReference>
<evidence type="ECO:0000313" key="4">
    <source>
        <dbReference type="Proteomes" id="UP001626549"/>
    </source>
</evidence>
<name>A0ABZ0IEU1_9GAMM</name>
<dbReference type="Proteomes" id="UP001626549">
    <property type="component" value="Chromosome"/>
</dbReference>
<proteinExistence type="predicted"/>
<accession>A0ABZ0IEU1</accession>
<dbReference type="EC" id="1.1.5.-" evidence="3"/>
<evidence type="ECO:0000256" key="1">
    <source>
        <dbReference type="SAM" id="SignalP"/>
    </source>
</evidence>
<organism evidence="3 4">
    <name type="scientific">Congregibacter brevis</name>
    <dbReference type="NCBI Taxonomy" id="3081201"/>
    <lineage>
        <taxon>Bacteria</taxon>
        <taxon>Pseudomonadati</taxon>
        <taxon>Pseudomonadota</taxon>
        <taxon>Gammaproteobacteria</taxon>
        <taxon>Cellvibrionales</taxon>
        <taxon>Halieaceae</taxon>
        <taxon>Congregibacter</taxon>
    </lineage>
</organism>
<dbReference type="InterPro" id="IPR011042">
    <property type="entry name" value="6-blade_b-propeller_TolB-like"/>
</dbReference>
<keyword evidence="4" id="KW-1185">Reference proteome</keyword>
<gene>
    <name evidence="3" type="ORF">R0137_05760</name>
</gene>
<protein>
    <submittedName>
        <fullName evidence="3">PQQ-dependent sugar dehydrogenase</fullName>
        <ecNumber evidence="3">1.1.5.-</ecNumber>
    </submittedName>
</protein>
<keyword evidence="1" id="KW-0732">Signal</keyword>
<dbReference type="GO" id="GO:0016491">
    <property type="term" value="F:oxidoreductase activity"/>
    <property type="evidence" value="ECO:0007669"/>
    <property type="project" value="UniProtKB-KW"/>
</dbReference>
<evidence type="ECO:0000313" key="3">
    <source>
        <dbReference type="EMBL" id="WOJ98079.1"/>
    </source>
</evidence>
<feature type="chain" id="PRO_5046566788" evidence="1">
    <location>
        <begin position="23"/>
        <end position="380"/>
    </location>
</feature>
<dbReference type="Gene3D" id="2.120.10.30">
    <property type="entry name" value="TolB, C-terminal domain"/>
    <property type="match status" value="1"/>
</dbReference>
<dbReference type="Pfam" id="PF07995">
    <property type="entry name" value="GSDH"/>
    <property type="match status" value="1"/>
</dbReference>
<feature type="signal peptide" evidence="1">
    <location>
        <begin position="1"/>
        <end position="22"/>
    </location>
</feature>
<dbReference type="PANTHER" id="PTHR19328">
    <property type="entry name" value="HEDGEHOG-INTERACTING PROTEIN"/>
    <property type="match status" value="1"/>
</dbReference>
<keyword evidence="3" id="KW-0560">Oxidoreductase</keyword>
<dbReference type="PANTHER" id="PTHR19328:SF75">
    <property type="entry name" value="ALDOSE SUGAR DEHYDROGENASE YLII"/>
    <property type="match status" value="1"/>
</dbReference>